<evidence type="ECO:0000313" key="3">
    <source>
        <dbReference type="Proteomes" id="UP000010797"/>
    </source>
</evidence>
<dbReference type="PROSITE" id="PS51782">
    <property type="entry name" value="LYSM"/>
    <property type="match status" value="2"/>
</dbReference>
<feature type="domain" description="LysM" evidence="1">
    <location>
        <begin position="1"/>
        <end position="46"/>
    </location>
</feature>
<evidence type="ECO:0000313" key="2">
    <source>
        <dbReference type="EMBL" id="AGA67670.1"/>
    </source>
</evidence>
<dbReference type="Pfam" id="PF01476">
    <property type="entry name" value="LysM"/>
    <property type="match status" value="2"/>
</dbReference>
<protein>
    <submittedName>
        <fullName evidence="2">Putative peptidoglycan-binding domain-containing protein</fullName>
    </submittedName>
</protein>
<feature type="domain" description="LysM" evidence="1">
    <location>
        <begin position="129"/>
        <end position="174"/>
    </location>
</feature>
<dbReference type="InterPro" id="IPR036365">
    <property type="entry name" value="PGBD-like_sf"/>
</dbReference>
<dbReference type="InterPro" id="IPR036366">
    <property type="entry name" value="PGBDSf"/>
</dbReference>
<dbReference type="PANTHER" id="PTHR33734">
    <property type="entry name" value="LYSM DOMAIN-CONTAINING GPI-ANCHORED PROTEIN 2"/>
    <property type="match status" value="1"/>
</dbReference>
<evidence type="ECO:0000259" key="1">
    <source>
        <dbReference type="PROSITE" id="PS51782"/>
    </source>
</evidence>
<dbReference type="eggNOG" id="COG1388">
    <property type="taxonomic scope" value="Bacteria"/>
</dbReference>
<dbReference type="eggNOG" id="COG3409">
    <property type="taxonomic scope" value="Bacteria"/>
</dbReference>
<dbReference type="HOGENOM" id="CLU_104062_0_0_9"/>
<gene>
    <name evidence="2" type="ordered locus">Desdi_0102</name>
</gene>
<dbReference type="InterPro" id="IPR036779">
    <property type="entry name" value="LysM_dom_sf"/>
</dbReference>
<dbReference type="SMART" id="SM00257">
    <property type="entry name" value="LysM"/>
    <property type="match status" value="2"/>
</dbReference>
<accession>L0F3N0</accession>
<dbReference type="CDD" id="cd00118">
    <property type="entry name" value="LysM"/>
    <property type="match status" value="2"/>
</dbReference>
<reference evidence="3" key="1">
    <citation type="submission" date="2012-02" db="EMBL/GenBank/DDBJ databases">
        <title>Complete sequence of Desulfitobacterium dichloroeliminans LMG P-21439.</title>
        <authorList>
            <person name="Lucas S."/>
            <person name="Han J."/>
            <person name="Lapidus A."/>
            <person name="Cheng J.-F."/>
            <person name="Goodwin L."/>
            <person name="Pitluck S."/>
            <person name="Peters L."/>
            <person name="Ovchinnikova G."/>
            <person name="Teshima H."/>
            <person name="Detter J.C."/>
            <person name="Han C."/>
            <person name="Tapia R."/>
            <person name="Land M."/>
            <person name="Hauser L."/>
            <person name="Kyrpides N."/>
            <person name="Ivanova N."/>
            <person name="Pagani I."/>
            <person name="Kruse T."/>
            <person name="de Vos W.M."/>
            <person name="Boon N."/>
            <person name="Smidt H."/>
            <person name="Woyke T."/>
        </authorList>
    </citation>
    <scope>NUCLEOTIDE SEQUENCE [LARGE SCALE GENOMIC DNA]</scope>
    <source>
        <strain evidence="3">LMG P-21439 / DCA1</strain>
    </source>
</reference>
<sequence>MTYIVQPGDTLYLIAQQFNTTVDAIVALNSQITNPNLIFPGQLINIPGPASFCPLLHQGDRGPGVTRLQQLLSFAGFNPGPIDGIFGPRTQSALNAFQFSQKELERTGVADPETWSALGAACQPRSEVVTYVIRPSDTLFIIAIRYNVTVESLLRINPLITDPNFLRVGQAINIPPNA</sequence>
<organism evidence="2 3">
    <name type="scientific">Desulfitobacterium dichloroeliminans (strain LMG P-21439 / DCA1)</name>
    <dbReference type="NCBI Taxonomy" id="871963"/>
    <lineage>
        <taxon>Bacteria</taxon>
        <taxon>Bacillati</taxon>
        <taxon>Bacillota</taxon>
        <taxon>Clostridia</taxon>
        <taxon>Eubacteriales</taxon>
        <taxon>Desulfitobacteriaceae</taxon>
        <taxon>Desulfitobacterium</taxon>
    </lineage>
</organism>
<dbReference type="Pfam" id="PF01471">
    <property type="entry name" value="PG_binding_1"/>
    <property type="match status" value="1"/>
</dbReference>
<dbReference type="SUPFAM" id="SSF47090">
    <property type="entry name" value="PGBD-like"/>
    <property type="match status" value="1"/>
</dbReference>
<dbReference type="SUPFAM" id="SSF54106">
    <property type="entry name" value="LysM domain"/>
    <property type="match status" value="2"/>
</dbReference>
<dbReference type="Gene3D" id="1.10.101.10">
    <property type="entry name" value="PGBD-like superfamily/PGBD"/>
    <property type="match status" value="1"/>
</dbReference>
<name>L0F3N0_DESDL</name>
<dbReference type="KEGG" id="ddl:Desdi_0102"/>
<dbReference type="InterPro" id="IPR018392">
    <property type="entry name" value="LysM"/>
</dbReference>
<dbReference type="RefSeq" id="WP_015260677.1">
    <property type="nucleotide sequence ID" value="NC_019903.1"/>
</dbReference>
<keyword evidence="3" id="KW-1185">Reference proteome</keyword>
<dbReference type="EMBL" id="CP003344">
    <property type="protein sequence ID" value="AGA67670.1"/>
    <property type="molecule type" value="Genomic_DNA"/>
</dbReference>
<dbReference type="InterPro" id="IPR002477">
    <property type="entry name" value="Peptidoglycan-bd-like"/>
</dbReference>
<dbReference type="STRING" id="871963.Desdi_0102"/>
<dbReference type="Proteomes" id="UP000010797">
    <property type="component" value="Chromosome"/>
</dbReference>
<dbReference type="OrthoDB" id="9787225at2"/>
<dbReference type="Gene3D" id="3.10.350.10">
    <property type="entry name" value="LysM domain"/>
    <property type="match status" value="2"/>
</dbReference>
<proteinExistence type="predicted"/>
<dbReference type="PANTHER" id="PTHR33734:SF22">
    <property type="entry name" value="MEMBRANE-BOUND LYTIC MUREIN TRANSGLYCOSYLASE D"/>
    <property type="match status" value="1"/>
</dbReference>
<dbReference type="AlphaFoldDB" id="L0F3N0"/>